<protein>
    <recommendedName>
        <fullName evidence="8">Glucosyl-3-phosphoglycerate synthase</fullName>
        <ecNumber evidence="7">2.4.1.266</ecNumber>
    </recommendedName>
</protein>
<dbReference type="HOGENOM" id="CLU_033536_6_0_11"/>
<dbReference type="RefSeq" id="WP_038681692.1">
    <property type="nucleotide sequence ID" value="NZ_CP007514.1"/>
</dbReference>
<keyword evidence="4 13" id="KW-0328">Glycosyltransferase</keyword>
<dbReference type="PANTHER" id="PTHR48090:SF10">
    <property type="entry name" value="GLUCOSYL-3-PHOSPHOGLYCERATE SYNTHASE"/>
    <property type="match status" value="1"/>
</dbReference>
<dbReference type="Gene3D" id="3.90.550.10">
    <property type="entry name" value="Spore Coat Polysaccharide Biosynthesis Protein SpsA, Chain A"/>
    <property type="match status" value="1"/>
</dbReference>
<comment type="cofactor">
    <cofactor evidence="1">
        <name>Mn(2+)</name>
        <dbReference type="ChEBI" id="CHEBI:29035"/>
    </cofactor>
</comment>
<keyword evidence="6" id="KW-0460">Magnesium</keyword>
<evidence type="ECO:0000313" key="12">
    <source>
        <dbReference type="EMBL" id="AHY46739.1"/>
    </source>
</evidence>
<feature type="domain" description="Glycosyltransferase 2-like" evidence="11">
    <location>
        <begin position="11"/>
        <end position="138"/>
    </location>
</feature>
<evidence type="ECO:0000256" key="6">
    <source>
        <dbReference type="ARBA" id="ARBA00022842"/>
    </source>
</evidence>
<dbReference type="PANTHER" id="PTHR48090">
    <property type="entry name" value="UNDECAPRENYL-PHOSPHATE 4-DEOXY-4-FORMAMIDO-L-ARABINOSE TRANSFERASE-RELATED"/>
    <property type="match status" value="1"/>
</dbReference>
<evidence type="ECO:0000256" key="8">
    <source>
        <dbReference type="ARBA" id="ARBA00040894"/>
    </source>
</evidence>
<evidence type="ECO:0000256" key="10">
    <source>
        <dbReference type="ARBA" id="ARBA00048997"/>
    </source>
</evidence>
<dbReference type="Proteomes" id="UP001281130">
    <property type="component" value="Unassembled WGS sequence"/>
</dbReference>
<dbReference type="InterPro" id="IPR050256">
    <property type="entry name" value="Glycosyltransferase_2"/>
</dbReference>
<dbReference type="EMBL" id="JAWXXX010000001">
    <property type="protein sequence ID" value="MDX5894146.1"/>
    <property type="molecule type" value="Genomic_DNA"/>
</dbReference>
<keyword evidence="5 12" id="KW-0808">Transferase</keyword>
<dbReference type="GO" id="GO:0016757">
    <property type="term" value="F:glycosyltransferase activity"/>
    <property type="evidence" value="ECO:0007669"/>
    <property type="project" value="UniProtKB-KW"/>
</dbReference>
<dbReference type="STRING" id="42256.RradSPS_1456"/>
<dbReference type="OrthoDB" id="9810303at2"/>
<dbReference type="AlphaFoldDB" id="A0A023X3W1"/>
<comment type="similarity">
    <text evidence="3">Belongs to the glycosyltransferase 2 family.</text>
</comment>
<organism evidence="12 14">
    <name type="scientific">Rubrobacter radiotolerans</name>
    <name type="common">Arthrobacter radiotolerans</name>
    <dbReference type="NCBI Taxonomy" id="42256"/>
    <lineage>
        <taxon>Bacteria</taxon>
        <taxon>Bacillati</taxon>
        <taxon>Actinomycetota</taxon>
        <taxon>Rubrobacteria</taxon>
        <taxon>Rubrobacterales</taxon>
        <taxon>Rubrobacteraceae</taxon>
        <taxon>Rubrobacter</taxon>
    </lineage>
</organism>
<dbReference type="Pfam" id="PF00535">
    <property type="entry name" value="Glycos_transf_2"/>
    <property type="match status" value="1"/>
</dbReference>
<reference evidence="12 14" key="1">
    <citation type="submission" date="2014-03" db="EMBL/GenBank/DDBJ databases">
        <title>Complete genome sequence of the Radio-Resistant Rubrobacter radiotolerans RSPS-4.</title>
        <authorList>
            <person name="Egas C.C."/>
            <person name="Barroso C.C."/>
            <person name="Froufe H.J.C."/>
            <person name="Pacheco J.J."/>
            <person name="Albuquerque L.L."/>
            <person name="da Costa M.M.S."/>
        </authorList>
    </citation>
    <scope>NUCLEOTIDE SEQUENCE [LARGE SCALE GENOMIC DNA]</scope>
    <source>
        <strain evidence="12 14">RSPS-4</strain>
    </source>
</reference>
<evidence type="ECO:0000313" key="14">
    <source>
        <dbReference type="Proteomes" id="UP000025229"/>
    </source>
</evidence>
<dbReference type="KEGG" id="rrd:RradSPS_1456"/>
<dbReference type="InterPro" id="IPR029044">
    <property type="entry name" value="Nucleotide-diphossugar_trans"/>
</dbReference>
<evidence type="ECO:0000256" key="5">
    <source>
        <dbReference type="ARBA" id="ARBA00022679"/>
    </source>
</evidence>
<dbReference type="EC" id="2.4.1.266" evidence="7"/>
<evidence type="ECO:0000256" key="4">
    <source>
        <dbReference type="ARBA" id="ARBA00022676"/>
    </source>
</evidence>
<evidence type="ECO:0000256" key="3">
    <source>
        <dbReference type="ARBA" id="ARBA00006739"/>
    </source>
</evidence>
<dbReference type="EMBL" id="CP007514">
    <property type="protein sequence ID" value="AHY46739.1"/>
    <property type="molecule type" value="Genomic_DNA"/>
</dbReference>
<comment type="catalytic activity">
    <reaction evidence="9">
        <text>(2R)-3-phosphoglycerate + UDP-alpha-D-glucose = (2R)-2-O-(alpha-D-glucopyranosyl)-3-phospho-glycerate + UDP + H(+)</text>
        <dbReference type="Rhea" id="RHEA:31319"/>
        <dbReference type="ChEBI" id="CHEBI:15378"/>
        <dbReference type="ChEBI" id="CHEBI:58223"/>
        <dbReference type="ChEBI" id="CHEBI:58272"/>
        <dbReference type="ChEBI" id="CHEBI:58885"/>
        <dbReference type="ChEBI" id="CHEBI:62600"/>
        <dbReference type="EC" id="2.4.1.266"/>
    </reaction>
    <physiologicalReaction direction="left-to-right" evidence="9">
        <dbReference type="Rhea" id="RHEA:31320"/>
    </physiologicalReaction>
</comment>
<evidence type="ECO:0000256" key="9">
    <source>
        <dbReference type="ARBA" id="ARBA00048689"/>
    </source>
</evidence>
<dbReference type="Proteomes" id="UP000025229">
    <property type="component" value="Chromosome"/>
</dbReference>
<evidence type="ECO:0000256" key="1">
    <source>
        <dbReference type="ARBA" id="ARBA00001936"/>
    </source>
</evidence>
<gene>
    <name evidence="12" type="ORF">RradSPS_1456</name>
    <name evidence="13" type="ORF">SIL72_08895</name>
</gene>
<proteinExistence type="inferred from homology"/>
<evidence type="ECO:0000259" key="11">
    <source>
        <dbReference type="Pfam" id="PF00535"/>
    </source>
</evidence>
<evidence type="ECO:0000313" key="13">
    <source>
        <dbReference type="EMBL" id="MDX5894146.1"/>
    </source>
</evidence>
<evidence type="ECO:0000256" key="7">
    <source>
        <dbReference type="ARBA" id="ARBA00039022"/>
    </source>
</evidence>
<dbReference type="SUPFAM" id="SSF53448">
    <property type="entry name" value="Nucleotide-diphospho-sugar transferases"/>
    <property type="match status" value="1"/>
</dbReference>
<comment type="catalytic activity">
    <reaction evidence="10">
        <text>an NDP-alpha-D-glucose + (2R)-3-phosphoglycerate = (2R)-2-O-(alpha-D-glucopyranosyl)-3-phospho-glycerate + a ribonucleoside 5'-diphosphate + H(+)</text>
        <dbReference type="Rhea" id="RHEA:47244"/>
        <dbReference type="ChEBI" id="CHEBI:15378"/>
        <dbReference type="ChEBI" id="CHEBI:57930"/>
        <dbReference type="ChEBI" id="CHEBI:58272"/>
        <dbReference type="ChEBI" id="CHEBI:62600"/>
        <dbReference type="ChEBI" id="CHEBI:76533"/>
        <dbReference type="EC" id="2.4.1.266"/>
    </reaction>
    <physiologicalReaction direction="left-to-right" evidence="10">
        <dbReference type="Rhea" id="RHEA:47245"/>
    </physiologicalReaction>
</comment>
<sequence>MNPPLDTPRTTVVLPARDEADRIIATLTALANIPGVEEIVVVDDASTDNTKKLSEGFGARTVRTDGRGGKGGAMLSGLALVGREFPGTEVVLFCDADLGETAGELEVLLLAAGDGARAAIAAFPASVAGGGGFGFVKRFARRGIHARTGFLAAEPLSGQRAVALGDALALPGIAPGFGAEVGMTLDLISRGVRPVEVPVDLNHRATGKTLRGFAHRARQGRDVVRALRGARLPWPDGSPPVPGGGRG</sequence>
<evidence type="ECO:0000256" key="2">
    <source>
        <dbReference type="ARBA" id="ARBA00001946"/>
    </source>
</evidence>
<name>A0A023X3W1_RUBRA</name>
<accession>A0A023X3W1</accession>
<reference evidence="13" key="2">
    <citation type="submission" date="2023-11" db="EMBL/GenBank/DDBJ databases">
        <title>MicrobeMod: A computational toolkit for identifying prokaryotic methylation and restriction-modification with nanopore sequencing.</title>
        <authorList>
            <person name="Crits-Christoph A."/>
            <person name="Kang S.C."/>
            <person name="Lee H."/>
            <person name="Ostrov N."/>
        </authorList>
    </citation>
    <scope>NUCLEOTIDE SEQUENCE</scope>
    <source>
        <strain evidence="13">ATCC 51242</strain>
    </source>
</reference>
<dbReference type="InterPro" id="IPR001173">
    <property type="entry name" value="Glyco_trans_2-like"/>
</dbReference>
<comment type="cofactor">
    <cofactor evidence="2">
        <name>Mg(2+)</name>
        <dbReference type="ChEBI" id="CHEBI:18420"/>
    </cofactor>
</comment>
<keyword evidence="14" id="KW-1185">Reference proteome</keyword>
<dbReference type="eggNOG" id="COG1215">
    <property type="taxonomic scope" value="Bacteria"/>
</dbReference>